<reference evidence="18" key="1">
    <citation type="journal article" date="2019" name="Int. J. Syst. Evol. Microbiol.">
        <title>The Global Catalogue of Microorganisms (GCM) 10K type strain sequencing project: providing services to taxonomists for standard genome sequencing and annotation.</title>
        <authorList>
            <consortium name="The Broad Institute Genomics Platform"/>
            <consortium name="The Broad Institute Genome Sequencing Center for Infectious Disease"/>
            <person name="Wu L."/>
            <person name="Ma J."/>
        </authorList>
    </citation>
    <scope>NUCLEOTIDE SEQUENCE [LARGE SCALE GENOMIC DNA]</scope>
    <source>
        <strain evidence="18">JCM 17498</strain>
    </source>
</reference>
<keyword evidence="9 11" id="KW-0472">Membrane</keyword>
<protein>
    <submittedName>
        <fullName evidence="17">TonB-dependent receptor</fullName>
    </submittedName>
</protein>
<dbReference type="InterPro" id="IPR039426">
    <property type="entry name" value="TonB-dep_rcpt-like"/>
</dbReference>
<evidence type="ECO:0000256" key="8">
    <source>
        <dbReference type="ARBA" id="ARBA00023077"/>
    </source>
</evidence>
<name>A0ABP7DFA3_9SPHN</name>
<dbReference type="InterPro" id="IPR000531">
    <property type="entry name" value="Beta-barrel_TonB"/>
</dbReference>
<feature type="compositionally biased region" description="Low complexity" evidence="13">
    <location>
        <begin position="45"/>
        <end position="60"/>
    </location>
</feature>
<evidence type="ECO:0000256" key="1">
    <source>
        <dbReference type="ARBA" id="ARBA00004571"/>
    </source>
</evidence>
<keyword evidence="5 11" id="KW-0812">Transmembrane</keyword>
<dbReference type="SUPFAM" id="SSF56935">
    <property type="entry name" value="Porins"/>
    <property type="match status" value="1"/>
</dbReference>
<evidence type="ECO:0000313" key="17">
    <source>
        <dbReference type="EMBL" id="GAA3703386.1"/>
    </source>
</evidence>
<dbReference type="PANTHER" id="PTHR32552:SF81">
    <property type="entry name" value="TONB-DEPENDENT OUTER MEMBRANE RECEPTOR"/>
    <property type="match status" value="1"/>
</dbReference>
<evidence type="ECO:0000256" key="5">
    <source>
        <dbReference type="ARBA" id="ARBA00022692"/>
    </source>
</evidence>
<proteinExistence type="inferred from homology"/>
<keyword evidence="7" id="KW-0406">Ion transport</keyword>
<evidence type="ECO:0000256" key="13">
    <source>
        <dbReference type="SAM" id="MobiDB-lite"/>
    </source>
</evidence>
<evidence type="ECO:0000256" key="6">
    <source>
        <dbReference type="ARBA" id="ARBA00023004"/>
    </source>
</evidence>
<evidence type="ECO:0000256" key="3">
    <source>
        <dbReference type="ARBA" id="ARBA00022452"/>
    </source>
</evidence>
<evidence type="ECO:0000256" key="12">
    <source>
        <dbReference type="RuleBase" id="RU003357"/>
    </source>
</evidence>
<evidence type="ECO:0000256" key="2">
    <source>
        <dbReference type="ARBA" id="ARBA00022448"/>
    </source>
</evidence>
<comment type="similarity">
    <text evidence="11 12">Belongs to the TonB-dependent receptor family.</text>
</comment>
<feature type="chain" id="PRO_5045240478" evidence="14">
    <location>
        <begin position="26"/>
        <end position="735"/>
    </location>
</feature>
<keyword evidence="18" id="KW-1185">Reference proteome</keyword>
<keyword evidence="2 11" id="KW-0813">Transport</keyword>
<evidence type="ECO:0000256" key="10">
    <source>
        <dbReference type="ARBA" id="ARBA00023237"/>
    </source>
</evidence>
<keyword evidence="10 11" id="KW-0998">Cell outer membrane</keyword>
<evidence type="ECO:0000256" key="14">
    <source>
        <dbReference type="SAM" id="SignalP"/>
    </source>
</evidence>
<keyword evidence="17" id="KW-0675">Receptor</keyword>
<dbReference type="PROSITE" id="PS52016">
    <property type="entry name" value="TONB_DEPENDENT_REC_3"/>
    <property type="match status" value="1"/>
</dbReference>
<dbReference type="CDD" id="cd01347">
    <property type="entry name" value="ligand_gated_channel"/>
    <property type="match status" value="1"/>
</dbReference>
<accession>A0ABP7DFA3</accession>
<feature type="region of interest" description="Disordered" evidence="13">
    <location>
        <begin position="27"/>
        <end position="60"/>
    </location>
</feature>
<dbReference type="RefSeq" id="WP_344692396.1">
    <property type="nucleotide sequence ID" value="NZ_BAABBF010000002.1"/>
</dbReference>
<evidence type="ECO:0000259" key="16">
    <source>
        <dbReference type="Pfam" id="PF07715"/>
    </source>
</evidence>
<dbReference type="EMBL" id="BAABBF010000002">
    <property type="protein sequence ID" value="GAA3703386.1"/>
    <property type="molecule type" value="Genomic_DNA"/>
</dbReference>
<comment type="subcellular location">
    <subcellularLocation>
        <location evidence="1 11">Cell outer membrane</location>
        <topology evidence="1 11">Multi-pass membrane protein</topology>
    </subcellularLocation>
</comment>
<feature type="domain" description="TonB-dependent receptor plug" evidence="16">
    <location>
        <begin position="75"/>
        <end position="181"/>
    </location>
</feature>
<comment type="caution">
    <text evidence="17">The sequence shown here is derived from an EMBL/GenBank/DDBJ whole genome shotgun (WGS) entry which is preliminary data.</text>
</comment>
<organism evidence="17 18">
    <name type="scientific">Sphingomonas cynarae</name>
    <dbReference type="NCBI Taxonomy" id="930197"/>
    <lineage>
        <taxon>Bacteria</taxon>
        <taxon>Pseudomonadati</taxon>
        <taxon>Pseudomonadota</taxon>
        <taxon>Alphaproteobacteria</taxon>
        <taxon>Sphingomonadales</taxon>
        <taxon>Sphingomonadaceae</taxon>
        <taxon>Sphingomonas</taxon>
    </lineage>
</organism>
<keyword evidence="6" id="KW-0408">Iron</keyword>
<dbReference type="PANTHER" id="PTHR32552">
    <property type="entry name" value="FERRICHROME IRON RECEPTOR-RELATED"/>
    <property type="match status" value="1"/>
</dbReference>
<evidence type="ECO:0000259" key="15">
    <source>
        <dbReference type="Pfam" id="PF00593"/>
    </source>
</evidence>
<keyword evidence="8 12" id="KW-0798">TonB box</keyword>
<dbReference type="InterPro" id="IPR012910">
    <property type="entry name" value="Plug_dom"/>
</dbReference>
<keyword evidence="4" id="KW-0410">Iron transport</keyword>
<gene>
    <name evidence="17" type="ORF">GCM10022268_11290</name>
</gene>
<dbReference type="Proteomes" id="UP001500523">
    <property type="component" value="Unassembled WGS sequence"/>
</dbReference>
<evidence type="ECO:0000256" key="11">
    <source>
        <dbReference type="PROSITE-ProRule" id="PRU01360"/>
    </source>
</evidence>
<keyword evidence="3 11" id="KW-1134">Transmembrane beta strand</keyword>
<sequence length="735" mass="78353">MRHSLLAPLAVSTALALIASAPATAQTAGPQSAGLQGAQTTNQGTPADPQTDTDAATDPAASDIIVTARRREERLQDVPIAVTAISGDAIKQQQLVVVRDVAAYTPGLNINSDSVGRAFVSIRGIGTTLIDTVQPGVGIFIDGVYQPNTTYLNSPLVDVARVEVLRGPQGTLFGNNTLGGAINVVTRQPTNEWQGRLDGALATGDNYASASASISGPIIDDVLQFRIGGAYHREDGFQRNILAGGDQNPLKTKSVNGTIRFLPASWARFTLNGGYDRVSGGSTPYFNVRGPRDYTLDGRTNQRSLAVIDYYAANLKGEFDVDSLDTTITAIGAYNQSDTRSSGDGDYSPLDFFRSTSDRTLRTRTGEIRFDTRWSENFSTLVGAFYARSTMDATTTTTIVPANLTVPGAATSENENIAGFVTGFLNFGSGLDLAVGIRFDHQKLDASTAGLDAAYKADEWQPRATLSKRWSPDFMTYASVARGVRGGGQNGPGAPNLTYRGDSVWTYEVGSKASAFDGRLTANVAAFYNDYKNFIGANALAPSTIISPTTGQPVGFVAINLNSGNVESYGAEAELAFNVSKLWRVYANATLLHSRVTDSSQFQATTGYAYPGDRILFVPDANYAIGTNVRVPFHRDQAIVVDANLVAKGQRTGASLDAASVPLLDAYHLVNASVTWQAGPLEVGAFATNLLNEKYVETYLDSSLLRRAGLPAPLVSNLAVQSPRRRIGIRGTVRF</sequence>
<dbReference type="Pfam" id="PF00593">
    <property type="entry name" value="TonB_dep_Rec_b-barrel"/>
    <property type="match status" value="1"/>
</dbReference>
<evidence type="ECO:0000256" key="9">
    <source>
        <dbReference type="ARBA" id="ARBA00023136"/>
    </source>
</evidence>
<evidence type="ECO:0000256" key="4">
    <source>
        <dbReference type="ARBA" id="ARBA00022496"/>
    </source>
</evidence>
<feature type="signal peptide" evidence="14">
    <location>
        <begin position="1"/>
        <end position="25"/>
    </location>
</feature>
<keyword evidence="14" id="KW-0732">Signal</keyword>
<evidence type="ECO:0000256" key="7">
    <source>
        <dbReference type="ARBA" id="ARBA00023065"/>
    </source>
</evidence>
<evidence type="ECO:0000313" key="18">
    <source>
        <dbReference type="Proteomes" id="UP001500523"/>
    </source>
</evidence>
<feature type="domain" description="TonB-dependent receptor-like beta-barrel" evidence="15">
    <location>
        <begin position="272"/>
        <end position="690"/>
    </location>
</feature>
<dbReference type="Pfam" id="PF07715">
    <property type="entry name" value="Plug"/>
    <property type="match status" value="1"/>
</dbReference>
<dbReference type="InterPro" id="IPR036942">
    <property type="entry name" value="Beta-barrel_TonB_sf"/>
</dbReference>
<dbReference type="Gene3D" id="2.40.170.20">
    <property type="entry name" value="TonB-dependent receptor, beta-barrel domain"/>
    <property type="match status" value="1"/>
</dbReference>